<dbReference type="GO" id="GO:0043565">
    <property type="term" value="F:sequence-specific DNA binding"/>
    <property type="evidence" value="ECO:0007669"/>
    <property type="project" value="TreeGrafter"/>
</dbReference>
<dbReference type="SUPFAM" id="SSF53850">
    <property type="entry name" value="Periplasmic binding protein-like II"/>
    <property type="match status" value="1"/>
</dbReference>
<gene>
    <name evidence="6" type="ORF">DT23_12330</name>
</gene>
<comment type="similarity">
    <text evidence="1">Belongs to the LysR transcriptional regulatory family.</text>
</comment>
<dbReference type="InterPro" id="IPR058163">
    <property type="entry name" value="LysR-type_TF_proteobact-type"/>
</dbReference>
<evidence type="ECO:0000313" key="6">
    <source>
        <dbReference type="EMBL" id="KEO60745.1"/>
    </source>
</evidence>
<dbReference type="PROSITE" id="PS50931">
    <property type="entry name" value="HTH_LYSR"/>
    <property type="match status" value="1"/>
</dbReference>
<keyword evidence="2" id="KW-0805">Transcription regulation</keyword>
<dbReference type="GO" id="GO:0006351">
    <property type="term" value="P:DNA-templated transcription"/>
    <property type="evidence" value="ECO:0007669"/>
    <property type="project" value="TreeGrafter"/>
</dbReference>
<dbReference type="RefSeq" id="WP_051697059.1">
    <property type="nucleotide sequence ID" value="NZ_AUNB01000015.1"/>
</dbReference>
<evidence type="ECO:0000259" key="5">
    <source>
        <dbReference type="PROSITE" id="PS50931"/>
    </source>
</evidence>
<evidence type="ECO:0000256" key="1">
    <source>
        <dbReference type="ARBA" id="ARBA00009437"/>
    </source>
</evidence>
<dbReference type="PANTHER" id="PTHR30537">
    <property type="entry name" value="HTH-TYPE TRANSCRIPTIONAL REGULATOR"/>
    <property type="match status" value="1"/>
</dbReference>
<sequence length="308" mass="33824">MRSVLPPLRALQAFESFGRLGSVRGAAQELGVTSGAISQQIKLLEDHLQLPLIMKDGRRATLVPAAKSYHVLVSAGFQKLQQAQGLLAKQASELDVNVSGLPTLLLKWLQPRLKSFEAQHGETSIRLEATHGEPDPEFLNHMFRLTYGSVSQSFPHARPLFYDVCFPVCSPEFLKANPEALDPAALPHLPWVDIDWGAEYTSIPKLDTWLEAQGLGRQQRKPASTHSLSSSALEAAASGQGVVLAQLSFASVDLELGRLIRISQASLTMPEPYFICWGSKMLKNEKSRNFLNWILAETANGSISNSKQ</sequence>
<dbReference type="PANTHER" id="PTHR30537:SF74">
    <property type="entry name" value="HTH-TYPE TRANSCRIPTIONAL REGULATOR TRPI"/>
    <property type="match status" value="1"/>
</dbReference>
<evidence type="ECO:0000256" key="2">
    <source>
        <dbReference type="ARBA" id="ARBA00023015"/>
    </source>
</evidence>
<evidence type="ECO:0000313" key="7">
    <source>
        <dbReference type="Proteomes" id="UP000027471"/>
    </source>
</evidence>
<organism evidence="6 7">
    <name type="scientific">Thioclava indica</name>
    <dbReference type="NCBI Taxonomy" id="1353528"/>
    <lineage>
        <taxon>Bacteria</taxon>
        <taxon>Pseudomonadati</taxon>
        <taxon>Pseudomonadota</taxon>
        <taxon>Alphaproteobacteria</taxon>
        <taxon>Rhodobacterales</taxon>
        <taxon>Paracoccaceae</taxon>
        <taxon>Thioclava</taxon>
    </lineage>
</organism>
<dbReference type="InterPro" id="IPR005119">
    <property type="entry name" value="LysR_subst-bd"/>
</dbReference>
<dbReference type="Pfam" id="PF03466">
    <property type="entry name" value="LysR_substrate"/>
    <property type="match status" value="1"/>
</dbReference>
<dbReference type="SUPFAM" id="SSF46785">
    <property type="entry name" value="Winged helix' DNA-binding domain"/>
    <property type="match status" value="1"/>
</dbReference>
<keyword evidence="7" id="KW-1185">Reference proteome</keyword>
<keyword evidence="4" id="KW-0804">Transcription</keyword>
<dbReference type="InterPro" id="IPR036390">
    <property type="entry name" value="WH_DNA-bd_sf"/>
</dbReference>
<protein>
    <recommendedName>
        <fullName evidence="5">HTH lysR-type domain-containing protein</fullName>
    </recommendedName>
</protein>
<dbReference type="Proteomes" id="UP000027471">
    <property type="component" value="Unassembled WGS sequence"/>
</dbReference>
<accession>A0A074JXZ1</accession>
<reference evidence="6 7" key="1">
    <citation type="journal article" date="2015" name="Antonie Van Leeuwenhoek">
        <title>Thioclava indica sp. nov., isolated from surface seawater of the Indian Ocean.</title>
        <authorList>
            <person name="Liu Y."/>
            <person name="Lai Q."/>
            <person name="Du J."/>
            <person name="Xu H."/>
            <person name="Jiang L."/>
            <person name="Shao Z."/>
        </authorList>
    </citation>
    <scope>NUCLEOTIDE SEQUENCE [LARGE SCALE GENOMIC DNA]</scope>
    <source>
        <strain evidence="6 7">DT23-4</strain>
    </source>
</reference>
<dbReference type="AlphaFoldDB" id="A0A074JXZ1"/>
<dbReference type="GO" id="GO:0003700">
    <property type="term" value="F:DNA-binding transcription factor activity"/>
    <property type="evidence" value="ECO:0007669"/>
    <property type="project" value="InterPro"/>
</dbReference>
<evidence type="ECO:0000256" key="3">
    <source>
        <dbReference type="ARBA" id="ARBA00023125"/>
    </source>
</evidence>
<evidence type="ECO:0000256" key="4">
    <source>
        <dbReference type="ARBA" id="ARBA00023163"/>
    </source>
</evidence>
<dbReference type="Gene3D" id="1.10.10.10">
    <property type="entry name" value="Winged helix-like DNA-binding domain superfamily/Winged helix DNA-binding domain"/>
    <property type="match status" value="1"/>
</dbReference>
<dbReference type="eggNOG" id="COG0583">
    <property type="taxonomic scope" value="Bacteria"/>
</dbReference>
<dbReference type="STRING" id="1353528.DT23_12330"/>
<dbReference type="Pfam" id="PF00126">
    <property type="entry name" value="HTH_1"/>
    <property type="match status" value="1"/>
</dbReference>
<dbReference type="EMBL" id="AUNB01000015">
    <property type="protein sequence ID" value="KEO60745.1"/>
    <property type="molecule type" value="Genomic_DNA"/>
</dbReference>
<feature type="domain" description="HTH lysR-type" evidence="5">
    <location>
        <begin position="6"/>
        <end position="63"/>
    </location>
</feature>
<dbReference type="InterPro" id="IPR000847">
    <property type="entry name" value="LysR_HTH_N"/>
</dbReference>
<proteinExistence type="inferred from homology"/>
<name>A0A074JXZ1_9RHOB</name>
<dbReference type="InterPro" id="IPR036388">
    <property type="entry name" value="WH-like_DNA-bd_sf"/>
</dbReference>
<keyword evidence="3" id="KW-0238">DNA-binding</keyword>
<dbReference type="Gene3D" id="3.40.190.10">
    <property type="entry name" value="Periplasmic binding protein-like II"/>
    <property type="match status" value="2"/>
</dbReference>
<dbReference type="OrthoDB" id="7328368at2"/>
<comment type="caution">
    <text evidence="6">The sequence shown here is derived from an EMBL/GenBank/DDBJ whole genome shotgun (WGS) entry which is preliminary data.</text>
</comment>